<dbReference type="EMBL" id="JBHSBI010000007">
    <property type="protein sequence ID" value="MFC4008859.1"/>
    <property type="molecule type" value="Genomic_DNA"/>
</dbReference>
<organism evidence="1 2">
    <name type="scientific">Nonomuraea purpurea</name>
    <dbReference type="NCBI Taxonomy" id="1849276"/>
    <lineage>
        <taxon>Bacteria</taxon>
        <taxon>Bacillati</taxon>
        <taxon>Actinomycetota</taxon>
        <taxon>Actinomycetes</taxon>
        <taxon>Streptosporangiales</taxon>
        <taxon>Streptosporangiaceae</taxon>
        <taxon>Nonomuraea</taxon>
    </lineage>
</organism>
<evidence type="ECO:0008006" key="3">
    <source>
        <dbReference type="Google" id="ProtNLM"/>
    </source>
</evidence>
<proteinExistence type="predicted"/>
<sequence>MTRVKTSIMFAVLPPACSAHQMIGRAAPASTSTPSKPGELFGFLAKAR</sequence>
<gene>
    <name evidence="1" type="ORF">ACFOY2_16630</name>
</gene>
<accession>A0ABV8G7Q5</accession>
<name>A0ABV8G7Q5_9ACTN</name>
<keyword evidence="2" id="KW-1185">Reference proteome</keyword>
<evidence type="ECO:0000313" key="2">
    <source>
        <dbReference type="Proteomes" id="UP001595851"/>
    </source>
</evidence>
<dbReference type="RefSeq" id="WP_379528921.1">
    <property type="nucleotide sequence ID" value="NZ_JBHSBI010000007.1"/>
</dbReference>
<reference evidence="2" key="1">
    <citation type="journal article" date="2019" name="Int. J. Syst. Evol. Microbiol.">
        <title>The Global Catalogue of Microorganisms (GCM) 10K type strain sequencing project: providing services to taxonomists for standard genome sequencing and annotation.</title>
        <authorList>
            <consortium name="The Broad Institute Genomics Platform"/>
            <consortium name="The Broad Institute Genome Sequencing Center for Infectious Disease"/>
            <person name="Wu L."/>
            <person name="Ma J."/>
        </authorList>
    </citation>
    <scope>NUCLEOTIDE SEQUENCE [LARGE SCALE GENOMIC DNA]</scope>
    <source>
        <strain evidence="2">TBRC 1276</strain>
    </source>
</reference>
<evidence type="ECO:0000313" key="1">
    <source>
        <dbReference type="EMBL" id="MFC4008859.1"/>
    </source>
</evidence>
<protein>
    <recommendedName>
        <fullName evidence="3">Lipoprotein</fullName>
    </recommendedName>
</protein>
<comment type="caution">
    <text evidence="1">The sequence shown here is derived from an EMBL/GenBank/DDBJ whole genome shotgun (WGS) entry which is preliminary data.</text>
</comment>
<dbReference type="Proteomes" id="UP001595851">
    <property type="component" value="Unassembled WGS sequence"/>
</dbReference>